<dbReference type="AlphaFoldDB" id="A0A0A1VPZ5"/>
<name>A0A0A1VPZ5_MICAE</name>
<reference evidence="2" key="1">
    <citation type="journal article" date="2015" name="Genome">
        <title>Whole Genome Sequence of the Non-Microcystin-Producing Microcystis aeruginosa Strain NIES-44.</title>
        <authorList>
            <person name="Okano K."/>
            <person name="Miyata N."/>
            <person name="Ozaki Y."/>
        </authorList>
    </citation>
    <scope>NUCLEOTIDE SEQUENCE [LARGE SCALE GENOMIC DNA]</scope>
    <source>
        <strain evidence="2">NIES-44</strain>
    </source>
</reference>
<evidence type="ECO:0000313" key="2">
    <source>
        <dbReference type="Proteomes" id="UP000030321"/>
    </source>
</evidence>
<gene>
    <name evidence="1" type="ORF">N44_00710</name>
</gene>
<accession>A0A0A1VPZ5</accession>
<dbReference type="Proteomes" id="UP000030321">
    <property type="component" value="Unassembled WGS sequence"/>
</dbReference>
<proteinExistence type="predicted"/>
<protein>
    <submittedName>
        <fullName evidence="1">Uncharacterized protein</fullName>
    </submittedName>
</protein>
<comment type="caution">
    <text evidence="1">The sequence shown here is derived from an EMBL/GenBank/DDBJ whole genome shotgun (WGS) entry which is preliminary data.</text>
</comment>
<dbReference type="EMBL" id="BBPA01000002">
    <property type="protein sequence ID" value="GAL91341.1"/>
    <property type="molecule type" value="Genomic_DNA"/>
</dbReference>
<sequence length="44" mass="4720">MLGVDGHRVRKLNNNSIEAVVRAITKTAAQLKLLTAKGGELGKF</sequence>
<evidence type="ECO:0000313" key="1">
    <source>
        <dbReference type="EMBL" id="GAL91341.1"/>
    </source>
</evidence>
<organism evidence="1 2">
    <name type="scientific">Microcystis aeruginosa NIES-44</name>
    <dbReference type="NCBI Taxonomy" id="449439"/>
    <lineage>
        <taxon>Bacteria</taxon>
        <taxon>Bacillati</taxon>
        <taxon>Cyanobacteriota</taxon>
        <taxon>Cyanophyceae</taxon>
        <taxon>Oscillatoriophycideae</taxon>
        <taxon>Chroococcales</taxon>
        <taxon>Microcystaceae</taxon>
        <taxon>Microcystis</taxon>
    </lineage>
</organism>